<dbReference type="GO" id="GO:0003676">
    <property type="term" value="F:nucleic acid binding"/>
    <property type="evidence" value="ECO:0007669"/>
    <property type="project" value="InterPro"/>
</dbReference>
<evidence type="ECO:0000259" key="3">
    <source>
        <dbReference type="SMART" id="SM00910"/>
    </source>
</evidence>
<dbReference type="GO" id="GO:0016818">
    <property type="term" value="F:hydrolase activity, acting on acid anhydrides, in phosphorus-containing anhydrides"/>
    <property type="evidence" value="ECO:0007669"/>
    <property type="project" value="InterPro"/>
</dbReference>
<evidence type="ECO:0000256" key="1">
    <source>
        <dbReference type="ARBA" id="ARBA00022723"/>
    </source>
</evidence>
<organism evidence="4 5">
    <name type="scientific">Bacillus cereus (strain Q1)</name>
    <dbReference type="NCBI Taxonomy" id="361100"/>
    <lineage>
        <taxon>Bacteria</taxon>
        <taxon>Bacillati</taxon>
        <taxon>Bacillota</taxon>
        <taxon>Bacilli</taxon>
        <taxon>Bacillales</taxon>
        <taxon>Bacillaceae</taxon>
        <taxon>Bacillus</taxon>
        <taxon>Bacillus cereus group</taxon>
    </lineage>
</organism>
<dbReference type="Proteomes" id="UP000000441">
    <property type="component" value="Chromosome"/>
</dbReference>
<evidence type="ECO:0000313" key="5">
    <source>
        <dbReference type="Proteomes" id="UP000000441"/>
    </source>
</evidence>
<dbReference type="Gene3D" id="3.30.70.2330">
    <property type="match status" value="1"/>
</dbReference>
<evidence type="ECO:0000256" key="2">
    <source>
        <dbReference type="ARBA" id="ARBA00022801"/>
    </source>
</evidence>
<accession>B9J2S1</accession>
<proteinExistence type="predicted"/>
<evidence type="ECO:0000313" key="4">
    <source>
        <dbReference type="EMBL" id="ACM10990.1"/>
    </source>
</evidence>
<dbReference type="AlphaFoldDB" id="B9J2S1"/>
<dbReference type="SMART" id="SM00910">
    <property type="entry name" value="HIRAN"/>
    <property type="match status" value="1"/>
</dbReference>
<dbReference type="Pfam" id="PF08797">
    <property type="entry name" value="HIRAN"/>
    <property type="match status" value="1"/>
</dbReference>
<name>B9J2S1_BACCQ</name>
<dbReference type="EMBL" id="CP000227">
    <property type="protein sequence ID" value="ACM10990.1"/>
    <property type="molecule type" value="Genomic_DNA"/>
</dbReference>
<protein>
    <recommendedName>
        <fullName evidence="3">HIRAN domain-containing protein</fullName>
    </recommendedName>
</protein>
<dbReference type="HOGENOM" id="CLU_097483_0_0_9"/>
<dbReference type="GO" id="GO:0008270">
    <property type="term" value="F:zinc ion binding"/>
    <property type="evidence" value="ECO:0007669"/>
    <property type="project" value="InterPro"/>
</dbReference>
<reference evidence="4 5" key="1">
    <citation type="journal article" date="2009" name="J. Bacteriol.">
        <title>Complete genome sequence of the extremophilic Bacillus cereus strain Q1 with industrial applications.</title>
        <authorList>
            <person name="Xiong Z."/>
            <person name="Jiang Y."/>
            <person name="Qi D."/>
            <person name="Lu H."/>
            <person name="Yang F."/>
            <person name="Yang J."/>
            <person name="Chen L."/>
            <person name="Sun L."/>
            <person name="Xu X."/>
            <person name="Xue Y."/>
            <person name="Zhu Y."/>
            <person name="Jin Q."/>
        </authorList>
    </citation>
    <scope>NUCLEOTIDE SEQUENCE [LARGE SCALE GENOMIC DNA]</scope>
    <source>
        <strain evidence="4 5">Q1</strain>
    </source>
</reference>
<feature type="domain" description="HIRAN" evidence="3">
    <location>
        <begin position="130"/>
        <end position="228"/>
    </location>
</feature>
<keyword evidence="1" id="KW-0479">Metal-binding</keyword>
<dbReference type="InterPro" id="IPR014905">
    <property type="entry name" value="HIRAN"/>
</dbReference>
<gene>
    <name evidence="4" type="ordered locus">BCQ_0518</name>
</gene>
<keyword evidence="2" id="KW-0378">Hydrolase</keyword>
<dbReference type="KEGG" id="bcq:BCQ_0518"/>
<sequence length="254" mass="29723">MVKSVLWLIWQNIETRQRYHIGNLYHDQTGYYFEYEKSKKHRGLQEALEQGYCVHLAFPDLKKTYYSPFLFSAFSRRLPSTGRPDFNELLKRYGLSNDYTEMDLLRVTNGRLATDSYEMVAPIFIDDNRFGFDFFVAGWRHYEGEALLETLSSETPVCLKREPKNKQDSFAVRVETEEKNLLGYVPAFYSEFVAEVLDKECTYKLQIDKIDAGAIPQLRMNILVEGYLDHNVDKNVLLNFLPIQEGFEVKVCTN</sequence>